<evidence type="ECO:0000256" key="2">
    <source>
        <dbReference type="ARBA" id="ARBA00006379"/>
    </source>
</evidence>
<dbReference type="AlphaFoldDB" id="A0A7S2Y9J5"/>
<dbReference type="PANTHER" id="PTHR14281">
    <property type="entry name" value="KINETOCHORE PROTEIN SPC25-RELATED"/>
    <property type="match status" value="1"/>
</dbReference>
<evidence type="ECO:0000256" key="6">
    <source>
        <dbReference type="ARBA" id="ARBA00023054"/>
    </source>
</evidence>
<dbReference type="CDD" id="cd23784">
    <property type="entry name" value="RWD_Spc25"/>
    <property type="match status" value="1"/>
</dbReference>
<keyword evidence="5 9" id="KW-0498">Mitosis</keyword>
<evidence type="ECO:0000256" key="4">
    <source>
        <dbReference type="ARBA" id="ARBA00022618"/>
    </source>
</evidence>
<dbReference type="GO" id="GO:0005634">
    <property type="term" value="C:nucleus"/>
    <property type="evidence" value="ECO:0007669"/>
    <property type="project" value="UniProtKB-SubCell"/>
</dbReference>
<evidence type="ECO:0000256" key="1">
    <source>
        <dbReference type="ARBA" id="ARBA00004584"/>
    </source>
</evidence>
<keyword evidence="4 9" id="KW-0132">Cell division</keyword>
<keyword evidence="9" id="KW-0995">Kinetochore</keyword>
<evidence type="ECO:0000313" key="12">
    <source>
        <dbReference type="EMBL" id="CAD9960844.1"/>
    </source>
</evidence>
<comment type="similarity">
    <text evidence="2 9">Belongs to the SPC25 family.</text>
</comment>
<comment type="subcellular location">
    <subcellularLocation>
        <location evidence="1">Chromosome</location>
        <location evidence="1">Centromere</location>
    </subcellularLocation>
    <subcellularLocation>
        <location evidence="9">Nucleus</location>
    </subcellularLocation>
    <subcellularLocation>
        <location evidence="9">Chromosome</location>
        <location evidence="9">Centromere</location>
        <location evidence="9">Kinetochore</location>
    </subcellularLocation>
</comment>
<keyword evidence="6 10" id="KW-0175">Coiled coil</keyword>
<dbReference type="EMBL" id="HBHT01014674">
    <property type="protein sequence ID" value="CAD9960844.1"/>
    <property type="molecule type" value="Transcribed_RNA"/>
</dbReference>
<dbReference type="GO" id="GO:0051301">
    <property type="term" value="P:cell division"/>
    <property type="evidence" value="ECO:0007669"/>
    <property type="project" value="UniProtKB-UniRule"/>
</dbReference>
<organism evidence="12">
    <name type="scientific">Entomoneis paludosa</name>
    <dbReference type="NCBI Taxonomy" id="265537"/>
    <lineage>
        <taxon>Eukaryota</taxon>
        <taxon>Sar</taxon>
        <taxon>Stramenopiles</taxon>
        <taxon>Ochrophyta</taxon>
        <taxon>Bacillariophyta</taxon>
        <taxon>Bacillariophyceae</taxon>
        <taxon>Bacillariophycidae</taxon>
        <taxon>Entomoneidaceae</taxon>
        <taxon>Entomoneis</taxon>
    </lineage>
</organism>
<protein>
    <recommendedName>
        <fullName evidence="9">Kinetochore protein SPC25</fullName>
    </recommendedName>
</protein>
<evidence type="ECO:0000256" key="10">
    <source>
        <dbReference type="SAM" id="Coils"/>
    </source>
</evidence>
<dbReference type="InterPro" id="IPR013255">
    <property type="entry name" value="Spc25_C"/>
</dbReference>
<comment type="subunit">
    <text evidence="9">Component of the NDC80 complex.</text>
</comment>
<dbReference type="GO" id="GO:0007059">
    <property type="term" value="P:chromosome segregation"/>
    <property type="evidence" value="ECO:0007669"/>
    <property type="project" value="InterPro"/>
</dbReference>
<comment type="function">
    <text evidence="9">Acts as a component of the essential kinetochore-associated NDC80 complex, which is required for chromosome segregation and spindle checkpoint activity.</text>
</comment>
<keyword evidence="9" id="KW-0539">Nucleus</keyword>
<dbReference type="InterPro" id="IPR045143">
    <property type="entry name" value="Spc25"/>
</dbReference>
<evidence type="ECO:0000259" key="11">
    <source>
        <dbReference type="Pfam" id="PF08234"/>
    </source>
</evidence>
<evidence type="ECO:0000256" key="7">
    <source>
        <dbReference type="ARBA" id="ARBA00023306"/>
    </source>
</evidence>
<evidence type="ECO:0000256" key="9">
    <source>
        <dbReference type="RuleBase" id="RU367150"/>
    </source>
</evidence>
<dbReference type="Gene3D" id="3.30.457.50">
    <property type="entry name" value="Chromosome segregation protein Spc25"/>
    <property type="match status" value="1"/>
</dbReference>
<keyword evidence="8 9" id="KW-0137">Centromere</keyword>
<proteinExistence type="inferred from homology"/>
<dbReference type="PANTHER" id="PTHR14281:SF0">
    <property type="entry name" value="KINETOCHORE PROTEIN SPC25"/>
    <property type="match status" value="1"/>
</dbReference>
<dbReference type="Pfam" id="PF08234">
    <property type="entry name" value="Spindle_Spc25"/>
    <property type="match status" value="1"/>
</dbReference>
<keyword evidence="7 9" id="KW-0131">Cell cycle</keyword>
<sequence>MGATDHTKDLADLTSELASKLTERRELWNKWAESDKQKCEEMCHAHQSTVRQYQGNIDSTAQEILALQLQTDLNVSSKSHSEGSQSPGIVNENTNSHLENKLNELKETLVEQQDQKKALEVQALHEKERAKESRDIRNQVQESAIATIYHLSKAKEQYDWLGLEYEKSTSGSEHQGDEVRCVFTQIDSSNPELPFSCTLGVNDQTDLFEVQDCQPPNIVPDERLREIATELNAQDPVFALNYFVRSMRRAFQTELDNLAQTQTPIRNHS</sequence>
<keyword evidence="3 9" id="KW-0158">Chromosome</keyword>
<reference evidence="12" key="1">
    <citation type="submission" date="2021-01" db="EMBL/GenBank/DDBJ databases">
        <authorList>
            <person name="Corre E."/>
            <person name="Pelletier E."/>
            <person name="Niang G."/>
            <person name="Scheremetjew M."/>
            <person name="Finn R."/>
            <person name="Kale V."/>
            <person name="Holt S."/>
            <person name="Cochrane G."/>
            <person name="Meng A."/>
            <person name="Brown T."/>
            <person name="Cohen L."/>
        </authorList>
    </citation>
    <scope>NUCLEOTIDE SEQUENCE</scope>
    <source>
        <strain evidence="12">CCMP125</strain>
    </source>
</reference>
<evidence type="ECO:0000256" key="5">
    <source>
        <dbReference type="ARBA" id="ARBA00022776"/>
    </source>
</evidence>
<evidence type="ECO:0000256" key="8">
    <source>
        <dbReference type="ARBA" id="ARBA00023328"/>
    </source>
</evidence>
<gene>
    <name evidence="12" type="ORF">APAL1065_LOCUS9796</name>
</gene>
<feature type="domain" description="Chromosome segregation protein Spc25 C-terminal" evidence="11">
    <location>
        <begin position="175"/>
        <end position="252"/>
    </location>
</feature>
<accession>A0A7S2Y9J5</accession>
<evidence type="ECO:0000256" key="3">
    <source>
        <dbReference type="ARBA" id="ARBA00022454"/>
    </source>
</evidence>
<feature type="coiled-coil region" evidence="10">
    <location>
        <begin position="95"/>
        <end position="129"/>
    </location>
</feature>
<dbReference type="GO" id="GO:0031262">
    <property type="term" value="C:Ndc80 complex"/>
    <property type="evidence" value="ECO:0007669"/>
    <property type="project" value="InterPro"/>
</dbReference>
<name>A0A7S2Y9J5_9STRA</name>